<dbReference type="CDD" id="cd00730">
    <property type="entry name" value="rubredoxin"/>
    <property type="match status" value="1"/>
</dbReference>
<organism evidence="13 14">
    <name type="scientific">Anaerococcus prevotii (strain ATCC 9321 / DSM 20548 / JCM 6508 / NCTC 11806 / PC1)</name>
    <name type="common">Peptostreptococcus prevotii</name>
    <name type="synonym">Peptococcus prevotii</name>
    <dbReference type="NCBI Taxonomy" id="525919"/>
    <lineage>
        <taxon>Bacteria</taxon>
        <taxon>Bacillati</taxon>
        <taxon>Bacillota</taxon>
        <taxon>Tissierellia</taxon>
        <taxon>Tissierellales</taxon>
        <taxon>Peptoniphilaceae</taxon>
        <taxon>Anaerococcus</taxon>
    </lineage>
</organism>
<keyword evidence="8 10" id="KW-0560">Oxidoreductase</keyword>
<keyword evidence="14" id="KW-1185">Reference proteome</keyword>
<keyword evidence="9" id="KW-0408">Iron</keyword>
<dbReference type="FunFam" id="1.20.140.10:FF:000004">
    <property type="entry name" value="Acyl-CoA dehydrogenase FadE25"/>
    <property type="match status" value="1"/>
</dbReference>
<evidence type="ECO:0000256" key="11">
    <source>
        <dbReference type="SAM" id="MobiDB-lite"/>
    </source>
</evidence>
<evidence type="ECO:0000256" key="7">
    <source>
        <dbReference type="ARBA" id="ARBA00022982"/>
    </source>
</evidence>
<dbReference type="SUPFAM" id="SSF52467">
    <property type="entry name" value="DHS-like NAD/FAD-binding domain"/>
    <property type="match status" value="1"/>
</dbReference>
<dbReference type="GO" id="GO:0050660">
    <property type="term" value="F:flavin adenine dinucleotide binding"/>
    <property type="evidence" value="ECO:0007669"/>
    <property type="project" value="InterPro"/>
</dbReference>
<dbReference type="InterPro" id="IPR009075">
    <property type="entry name" value="AcylCo_DH/oxidase_C"/>
</dbReference>
<dbReference type="GO" id="GO:0003995">
    <property type="term" value="F:acyl-CoA dehydrogenase activity"/>
    <property type="evidence" value="ECO:0007669"/>
    <property type="project" value="InterPro"/>
</dbReference>
<sequence length="642" mass="69519">MLFKTTDQHEALRKKVRAFAEEKVKPIAFDLDQKNEFPDDIVKEMGELGFLGIPYPKEYGGQGLDVISYAIVVEELSRVDGGVGVICSAHTSLGSWPIFAFGTEEQKKKYLTPLAKGEKLGGFGLTEENAGSDAGGTETTAELDGDNYILNGKKIFITNAPKADTYVVFAVTTPGIGTHGISAFIVEKDFEGFTFSDHYDKLGIRSSSTAELHFENVKVPKENLLGKEGQGFKIAMATLDGGRIGIASQALGIGQGAYESALAYAKEREQFGLPIAHLQANTFKLADMATQLHGARLMIYQAAELKENHERYSAEAAMAKQVASDLAMKISTEAVQIYGGSGFIKGVDVERFFRDAKITQIYEGTNEIMRVVVGANTVGRAPKMKRAGGRGKDAGPIAGLRKKEIYTGDPKEAVKKLVAALKKDGYDFTVGIDPNTPIPEAQRVVVAGRGIGEKKNMKLIEDLAYQAGAAISSSRPVAETLKYIPLERYIGMSGQTFKGNLYIGVGVSGAGQHLKGMKNASTIVAINSSANAPIFNNCDYGIVGDAMVILPLLIKELDNGEEKKPAPPMKKMKRSKPRKMAPKEDIYVDLGSGYEYDPEVGDPTQGVEPGTPFDKLPDEWVSPVSGEAKEEFIKLEFPEDRK</sequence>
<dbReference type="InterPro" id="IPR046373">
    <property type="entry name" value="Acyl-CoA_Oxase/DH_mid-dom_sf"/>
</dbReference>
<dbReference type="Proteomes" id="UP000002294">
    <property type="component" value="Chromosome"/>
</dbReference>
<evidence type="ECO:0000259" key="12">
    <source>
        <dbReference type="PROSITE" id="PS50903"/>
    </source>
</evidence>
<dbReference type="PROSITE" id="PS00072">
    <property type="entry name" value="ACYL_COA_DH_1"/>
    <property type="match status" value="1"/>
</dbReference>
<feature type="compositionally biased region" description="Basic residues" evidence="11">
    <location>
        <begin position="570"/>
        <end position="580"/>
    </location>
</feature>
<dbReference type="InterPro" id="IPR006091">
    <property type="entry name" value="Acyl-CoA_Oxase/DH_mid-dom"/>
</dbReference>
<proteinExistence type="inferred from homology"/>
<dbReference type="KEGG" id="apr:Apre_0081"/>
<dbReference type="FunFam" id="2.40.110.10:FF:000001">
    <property type="entry name" value="Acyl-CoA dehydrogenase, mitochondrial"/>
    <property type="match status" value="1"/>
</dbReference>
<dbReference type="Gene3D" id="1.10.540.10">
    <property type="entry name" value="Acyl-CoA dehydrogenase/oxidase, N-terminal domain"/>
    <property type="match status" value="1"/>
</dbReference>
<dbReference type="InterPro" id="IPR009100">
    <property type="entry name" value="AcylCoA_DH/oxidase_NM_dom_sf"/>
</dbReference>
<gene>
    <name evidence="13" type="ordered locus">Apre_0081</name>
</gene>
<dbReference type="Gene3D" id="2.40.110.10">
    <property type="entry name" value="Butyryl-CoA Dehydrogenase, subunit A, domain 2"/>
    <property type="match status" value="1"/>
</dbReference>
<dbReference type="PANTHER" id="PTHR43884:SF25">
    <property type="entry name" value="ACYL-COA DEHYDROGENASE YDBM-RELATED"/>
    <property type="match status" value="1"/>
</dbReference>
<evidence type="ECO:0000313" key="14">
    <source>
        <dbReference type="Proteomes" id="UP000002294"/>
    </source>
</evidence>
<dbReference type="AlphaFoldDB" id="C7RF73"/>
<feature type="domain" description="Rubredoxin-like" evidence="12">
    <location>
        <begin position="584"/>
        <end position="635"/>
    </location>
</feature>
<dbReference type="InterPro" id="IPR006089">
    <property type="entry name" value="Acyl-CoA_DH_CS"/>
</dbReference>
<dbReference type="InterPro" id="IPR014731">
    <property type="entry name" value="ETF_asu_C"/>
</dbReference>
<dbReference type="EMBL" id="CP001708">
    <property type="protein sequence ID" value="ACV28134.1"/>
    <property type="molecule type" value="Genomic_DNA"/>
</dbReference>
<accession>C7RF73</accession>
<evidence type="ECO:0000256" key="8">
    <source>
        <dbReference type="ARBA" id="ARBA00023002"/>
    </source>
</evidence>
<dbReference type="CDD" id="cd01158">
    <property type="entry name" value="SCAD_SBCAD"/>
    <property type="match status" value="1"/>
</dbReference>
<comment type="cofactor">
    <cofactor evidence="1 10">
        <name>FAD</name>
        <dbReference type="ChEBI" id="CHEBI:57692"/>
    </cofactor>
</comment>
<dbReference type="InterPro" id="IPR037069">
    <property type="entry name" value="AcylCoA_DH/ox_N_sf"/>
</dbReference>
<dbReference type="InterPro" id="IPR024934">
    <property type="entry name" value="Rubredoxin-like_dom"/>
</dbReference>
<dbReference type="Pfam" id="PF00766">
    <property type="entry name" value="ETF_alpha"/>
    <property type="match status" value="1"/>
</dbReference>
<reference evidence="13 14" key="1">
    <citation type="journal article" date="2009" name="Stand. Genomic Sci.">
        <title>Complete genome sequence of Anaerococcus prevotii type strain (PC1).</title>
        <authorList>
            <person name="Labutti K."/>
            <person name="Pukall R."/>
            <person name="Steenblock K."/>
            <person name="Glavina Del Rio T."/>
            <person name="Tice H."/>
            <person name="Copeland A."/>
            <person name="Cheng J.F."/>
            <person name="Lucas S."/>
            <person name="Chen F."/>
            <person name="Nolan M."/>
            <person name="Bruce D."/>
            <person name="Goodwin L."/>
            <person name="Pitluck S."/>
            <person name="Ivanova N."/>
            <person name="Mavromatis K."/>
            <person name="Ovchinnikova G."/>
            <person name="Pati A."/>
            <person name="Chen A."/>
            <person name="Palaniappan K."/>
            <person name="Land M."/>
            <person name="Hauser L."/>
            <person name="Chang Y.J."/>
            <person name="Jeffries C.D."/>
            <person name="Chain P."/>
            <person name="Saunders E."/>
            <person name="Brettin T."/>
            <person name="Detter J.C."/>
            <person name="Han C."/>
            <person name="Goker M."/>
            <person name="Bristow J."/>
            <person name="Eisen J.A."/>
            <person name="Markowitz V."/>
            <person name="Hugenholtz P."/>
            <person name="Kyrpides N.C."/>
            <person name="Klenk H.P."/>
            <person name="Lapidus A."/>
        </authorList>
    </citation>
    <scope>NUCLEOTIDE SEQUENCE [LARGE SCALE GENOMIC DNA]</scope>
    <source>
        <strain evidence="14">ATCC 9321 / DSM 20548 / JCM 6508 / NCTC 11806 / PC1</strain>
    </source>
</reference>
<feature type="region of interest" description="Disordered" evidence="11">
    <location>
        <begin position="560"/>
        <end position="581"/>
    </location>
</feature>
<dbReference type="Pfam" id="PF00441">
    <property type="entry name" value="Acyl-CoA_dh_1"/>
    <property type="match status" value="1"/>
</dbReference>
<dbReference type="InterPro" id="IPR029035">
    <property type="entry name" value="DHS-like_NAD/FAD-binding_dom"/>
</dbReference>
<dbReference type="Pfam" id="PF02771">
    <property type="entry name" value="Acyl-CoA_dh_N"/>
    <property type="match status" value="1"/>
</dbReference>
<evidence type="ECO:0000256" key="1">
    <source>
        <dbReference type="ARBA" id="ARBA00001974"/>
    </source>
</evidence>
<keyword evidence="7" id="KW-0249">Electron transport</keyword>
<dbReference type="eggNOG" id="COG1960">
    <property type="taxonomic scope" value="Bacteria"/>
</dbReference>
<dbReference type="Gene3D" id="1.20.140.10">
    <property type="entry name" value="Butyryl-CoA Dehydrogenase, subunit A, domain 3"/>
    <property type="match status" value="1"/>
</dbReference>
<dbReference type="GO" id="GO:0005506">
    <property type="term" value="F:iron ion binding"/>
    <property type="evidence" value="ECO:0007669"/>
    <property type="project" value="InterPro"/>
</dbReference>
<dbReference type="PANTHER" id="PTHR43884">
    <property type="entry name" value="ACYL-COA DEHYDROGENASE"/>
    <property type="match status" value="1"/>
</dbReference>
<dbReference type="InterPro" id="IPR013786">
    <property type="entry name" value="AcylCoA_DH/ox_N"/>
</dbReference>
<evidence type="ECO:0000313" key="13">
    <source>
        <dbReference type="EMBL" id="ACV28134.1"/>
    </source>
</evidence>
<evidence type="ECO:0000256" key="4">
    <source>
        <dbReference type="ARBA" id="ARBA00022630"/>
    </source>
</evidence>
<dbReference type="STRING" id="525919.Apre_0081"/>
<evidence type="ECO:0000256" key="9">
    <source>
        <dbReference type="ARBA" id="ARBA00023004"/>
    </source>
</evidence>
<dbReference type="Pfam" id="PF02770">
    <property type="entry name" value="Acyl-CoA_dh_M"/>
    <property type="match status" value="1"/>
</dbReference>
<dbReference type="Gene3D" id="2.20.28.10">
    <property type="match status" value="1"/>
</dbReference>
<keyword evidence="4 10" id="KW-0285">Flavoprotein</keyword>
<evidence type="ECO:0000256" key="5">
    <source>
        <dbReference type="ARBA" id="ARBA00022723"/>
    </source>
</evidence>
<keyword evidence="5" id="KW-0479">Metal-binding</keyword>
<dbReference type="SUPFAM" id="SSF57802">
    <property type="entry name" value="Rubredoxin-like"/>
    <property type="match status" value="1"/>
</dbReference>
<dbReference type="FunFam" id="1.10.540.10:FF:000002">
    <property type="entry name" value="Acyl-CoA dehydrogenase FadE19"/>
    <property type="match status" value="1"/>
</dbReference>
<name>C7RF73_ANAPD</name>
<dbReference type="OrthoDB" id="9802447at2"/>
<dbReference type="Pfam" id="PF00301">
    <property type="entry name" value="Rubredoxin"/>
    <property type="match status" value="1"/>
</dbReference>
<keyword evidence="6 10" id="KW-0274">FAD</keyword>
<keyword evidence="3" id="KW-0813">Transport</keyword>
<dbReference type="Gene3D" id="3.40.50.1220">
    <property type="entry name" value="TPP-binding domain"/>
    <property type="match status" value="1"/>
</dbReference>
<feature type="region of interest" description="Disordered" evidence="11">
    <location>
        <begin position="598"/>
        <end position="621"/>
    </location>
</feature>
<evidence type="ECO:0000256" key="3">
    <source>
        <dbReference type="ARBA" id="ARBA00022448"/>
    </source>
</evidence>
<protein>
    <submittedName>
        <fullName evidence="13">Acyl-CoA dehydrogenase domain protein</fullName>
    </submittedName>
</protein>
<dbReference type="InterPro" id="IPR024935">
    <property type="entry name" value="Rubredoxin_dom"/>
</dbReference>
<dbReference type="SUPFAM" id="SSF56645">
    <property type="entry name" value="Acyl-CoA dehydrogenase NM domain-like"/>
    <property type="match status" value="1"/>
</dbReference>
<dbReference type="HOGENOM" id="CLU_021577_0_0_9"/>
<evidence type="ECO:0000256" key="2">
    <source>
        <dbReference type="ARBA" id="ARBA00009347"/>
    </source>
</evidence>
<dbReference type="RefSeq" id="WP_012803553.1">
    <property type="nucleotide sequence ID" value="NC_013171.1"/>
</dbReference>
<dbReference type="InterPro" id="IPR036250">
    <property type="entry name" value="AcylCo_DH-like_C"/>
</dbReference>
<evidence type="ECO:0000256" key="6">
    <source>
        <dbReference type="ARBA" id="ARBA00022827"/>
    </source>
</evidence>
<comment type="similarity">
    <text evidence="2 10">Belongs to the acyl-CoA dehydrogenase family.</text>
</comment>
<dbReference type="SUPFAM" id="SSF47203">
    <property type="entry name" value="Acyl-CoA dehydrogenase C-terminal domain-like"/>
    <property type="match status" value="1"/>
</dbReference>
<evidence type="ECO:0000256" key="10">
    <source>
        <dbReference type="RuleBase" id="RU362125"/>
    </source>
</evidence>
<dbReference type="PROSITE" id="PS50903">
    <property type="entry name" value="RUBREDOXIN_LIKE"/>
    <property type="match status" value="1"/>
</dbReference>